<accession>A0A4V0ZJV2</accession>
<keyword evidence="1" id="KW-0472">Membrane</keyword>
<feature type="transmembrane region" description="Helical" evidence="1">
    <location>
        <begin position="74"/>
        <end position="102"/>
    </location>
</feature>
<evidence type="ECO:0000256" key="1">
    <source>
        <dbReference type="SAM" id="Phobius"/>
    </source>
</evidence>
<dbReference type="AlphaFoldDB" id="A0A4V0ZJV2"/>
<proteinExistence type="predicted"/>
<dbReference type="Proteomes" id="UP000292235">
    <property type="component" value="Chromosome"/>
</dbReference>
<keyword evidence="1" id="KW-0812">Transmembrane</keyword>
<organism evidence="2 3">
    <name type="scientific">Streptomonospora litoralis</name>
    <dbReference type="NCBI Taxonomy" id="2498135"/>
    <lineage>
        <taxon>Bacteria</taxon>
        <taxon>Bacillati</taxon>
        <taxon>Actinomycetota</taxon>
        <taxon>Actinomycetes</taxon>
        <taxon>Streptosporangiales</taxon>
        <taxon>Nocardiopsidaceae</taxon>
        <taxon>Streptomonospora</taxon>
    </lineage>
</organism>
<sequence>MNPYHPGYAPFPAPPGHADRARLPGIAGLCCAIALFIAFAVTSSLAVQVGAVLVFGVPALVLCAVSFRCPGNRVWAGLAFVVMMAAPVVSALVEYAAAVAAIE</sequence>
<name>A0A4V0ZJV2_9ACTN</name>
<dbReference type="RefSeq" id="WP_131098889.1">
    <property type="nucleotide sequence ID" value="NZ_CP036455.1"/>
</dbReference>
<evidence type="ECO:0000313" key="3">
    <source>
        <dbReference type="Proteomes" id="UP000292235"/>
    </source>
</evidence>
<gene>
    <name evidence="2" type="ORF">EKD16_14970</name>
</gene>
<reference evidence="2 3" key="1">
    <citation type="submission" date="2019-02" db="EMBL/GenBank/DDBJ databases">
        <authorList>
            <person name="Khodamoradi S."/>
            <person name="Hahnke R.L."/>
            <person name="Kaempfer P."/>
            <person name="Schumann P."/>
            <person name="Rohde M."/>
            <person name="Steinert M."/>
            <person name="Luzhetskyy A."/>
            <person name="Wink J."/>
            <person name="Ruckert C."/>
        </authorList>
    </citation>
    <scope>NUCLEOTIDE SEQUENCE [LARGE SCALE GENOMIC DNA]</scope>
    <source>
        <strain evidence="2 3">M2</strain>
    </source>
</reference>
<feature type="transmembrane region" description="Helical" evidence="1">
    <location>
        <begin position="47"/>
        <end position="67"/>
    </location>
</feature>
<keyword evidence="3" id="KW-1185">Reference proteome</keyword>
<dbReference type="EMBL" id="CP036455">
    <property type="protein sequence ID" value="QBI54772.1"/>
    <property type="molecule type" value="Genomic_DNA"/>
</dbReference>
<dbReference type="KEGG" id="strr:EKD16_14970"/>
<protein>
    <submittedName>
        <fullName evidence="2">Uncharacterized protein</fullName>
    </submittedName>
</protein>
<dbReference type="OrthoDB" id="9963596at2"/>
<evidence type="ECO:0000313" key="2">
    <source>
        <dbReference type="EMBL" id="QBI54772.1"/>
    </source>
</evidence>
<feature type="transmembrane region" description="Helical" evidence="1">
    <location>
        <begin position="21"/>
        <end position="41"/>
    </location>
</feature>
<keyword evidence="1" id="KW-1133">Transmembrane helix</keyword>